<dbReference type="PANTHER" id="PTHR31286">
    <property type="entry name" value="GLYCINE-RICH CELL WALL STRUCTURAL PROTEIN 1.8-LIKE"/>
    <property type="match status" value="1"/>
</dbReference>
<feature type="region of interest" description="Disordered" evidence="1">
    <location>
        <begin position="515"/>
        <end position="546"/>
    </location>
</feature>
<accession>A0ABM0YM11</accession>
<feature type="compositionally biased region" description="Low complexity" evidence="1">
    <location>
        <begin position="479"/>
        <end position="488"/>
    </location>
</feature>
<feature type="domain" description="CCHC-type" evidence="2">
    <location>
        <begin position="371"/>
        <end position="387"/>
    </location>
</feature>
<dbReference type="GeneID" id="104780241"/>
<organism evidence="3 4">
    <name type="scientific">Camelina sativa</name>
    <name type="common">False flax</name>
    <name type="synonym">Myagrum sativum</name>
    <dbReference type="NCBI Taxonomy" id="90675"/>
    <lineage>
        <taxon>Eukaryota</taxon>
        <taxon>Viridiplantae</taxon>
        <taxon>Streptophyta</taxon>
        <taxon>Embryophyta</taxon>
        <taxon>Tracheophyta</taxon>
        <taxon>Spermatophyta</taxon>
        <taxon>Magnoliopsida</taxon>
        <taxon>eudicotyledons</taxon>
        <taxon>Gunneridae</taxon>
        <taxon>Pentapetalae</taxon>
        <taxon>rosids</taxon>
        <taxon>malvids</taxon>
        <taxon>Brassicales</taxon>
        <taxon>Brassicaceae</taxon>
        <taxon>Camelineae</taxon>
        <taxon>Camelina</taxon>
    </lineage>
</organism>
<gene>
    <name evidence="4" type="primary">LOC104780241</name>
</gene>
<dbReference type="InterPro" id="IPR001878">
    <property type="entry name" value="Znf_CCHC"/>
</dbReference>
<dbReference type="PANTHER" id="PTHR31286:SF55">
    <property type="entry name" value="DUF4283 DOMAIN-CONTAINING PROTEIN"/>
    <property type="match status" value="1"/>
</dbReference>
<dbReference type="SUPFAM" id="SSF57756">
    <property type="entry name" value="Retrovirus zinc finger-like domains"/>
    <property type="match status" value="1"/>
</dbReference>
<keyword evidence="3" id="KW-1185">Reference proteome</keyword>
<dbReference type="Proteomes" id="UP000694864">
    <property type="component" value="Chromosome 4"/>
</dbReference>
<feature type="domain" description="CCHC-type" evidence="2">
    <location>
        <begin position="391"/>
        <end position="407"/>
    </location>
</feature>
<evidence type="ECO:0000259" key="2">
    <source>
        <dbReference type="SMART" id="SM00343"/>
    </source>
</evidence>
<name>A0ABM0YM11_CAMSA</name>
<feature type="region of interest" description="Disordered" evidence="1">
    <location>
        <begin position="1"/>
        <end position="67"/>
    </location>
</feature>
<feature type="compositionally biased region" description="Acidic residues" evidence="1">
    <location>
        <begin position="525"/>
        <end position="537"/>
    </location>
</feature>
<dbReference type="RefSeq" id="XP_010503049.1">
    <property type="nucleotide sequence ID" value="XM_010504747.1"/>
</dbReference>
<evidence type="ECO:0000313" key="3">
    <source>
        <dbReference type="Proteomes" id="UP000694864"/>
    </source>
</evidence>
<feature type="compositionally biased region" description="Basic residues" evidence="1">
    <location>
        <begin position="8"/>
        <end position="17"/>
    </location>
</feature>
<evidence type="ECO:0000313" key="4">
    <source>
        <dbReference type="RefSeq" id="XP_010503049.1"/>
    </source>
</evidence>
<dbReference type="SMART" id="SM00343">
    <property type="entry name" value="ZnF_C2HC"/>
    <property type="match status" value="2"/>
</dbReference>
<dbReference type="Pfam" id="PF14111">
    <property type="entry name" value="DUF4283"/>
    <property type="match status" value="1"/>
</dbReference>
<reference evidence="4" key="2">
    <citation type="submission" date="2025-08" db="UniProtKB">
        <authorList>
            <consortium name="RefSeq"/>
        </authorList>
    </citation>
    <scope>IDENTIFICATION</scope>
    <source>
        <tissue evidence="4">Leaf</tissue>
    </source>
</reference>
<feature type="region of interest" description="Disordered" evidence="1">
    <location>
        <begin position="461"/>
        <end position="488"/>
    </location>
</feature>
<dbReference type="InterPro" id="IPR036875">
    <property type="entry name" value="Znf_CCHC_sf"/>
</dbReference>
<dbReference type="InterPro" id="IPR040256">
    <property type="entry name" value="At4g02000-like"/>
</dbReference>
<dbReference type="InterPro" id="IPR025558">
    <property type="entry name" value="DUF4283"/>
</dbReference>
<feature type="compositionally biased region" description="Low complexity" evidence="1">
    <location>
        <begin position="36"/>
        <end position="60"/>
    </location>
</feature>
<sequence length="568" mass="61744">MRSLSFSLHRRRSRRRSPPPLMGKSKAKKKSPRGIPTGSATSVSSESKSPPTKSPQSGGTVPSQPNLIELPASSEMSANNCSPVPCKSPVLMVADAAIENPRSTNSGETTATEILSNHVPDLAVPVDIGANTANKSSLVTPSHPLAVTTTPQQTEEHPWKALVKGNNIQLEKKGSLYVLESGEACVTIPNSVIEKNKKAWDSFILGQFYEEPPHRGAVHAIVNGIWSRQRRDITVSKMEGHSFLFKVPCPNARRRILSQSLWQVDGQTMFVAKWSPDITPKKPELSMVPVWLDFHGVPLEFFNREGLEHIAGLVGHPVCLHPQTEKLTNIEVAKVYTVIDPRKPLPEAVNARFESGQIKRIRVSSPWLPALCSHCNSVGHTVSRCTKAPPTCTVCGSVKHNTDSCPRSKKNKRNGKLPIQSQLPIVDVSPATVPPVCSENISSRDEVWLLPKSAKQHVNCGNTSKGVVNTVDRPPLSASKPIPKSISSTTALPLDEGKLCVDLTANLFSHLSRNVEDGDTQASDSDQDSMSAEDDNPEAGSDRFLKVISKRMLKKKDTRARAGGPSIL</sequence>
<protein>
    <submittedName>
        <fullName evidence="4">Uncharacterized protein LOC104780241</fullName>
    </submittedName>
</protein>
<dbReference type="Gene3D" id="4.10.60.10">
    <property type="entry name" value="Zinc finger, CCHC-type"/>
    <property type="match status" value="1"/>
</dbReference>
<evidence type="ECO:0000256" key="1">
    <source>
        <dbReference type="SAM" id="MobiDB-lite"/>
    </source>
</evidence>
<reference evidence="3" key="1">
    <citation type="journal article" date="2014" name="Nat. Commun.">
        <title>The emerging biofuel crop Camelina sativa retains a highly undifferentiated hexaploid genome structure.</title>
        <authorList>
            <person name="Kagale S."/>
            <person name="Koh C."/>
            <person name="Nixon J."/>
            <person name="Bollina V."/>
            <person name="Clarke W.E."/>
            <person name="Tuteja R."/>
            <person name="Spillane C."/>
            <person name="Robinson S.J."/>
            <person name="Links M.G."/>
            <person name="Clarke C."/>
            <person name="Higgins E.E."/>
            <person name="Huebert T."/>
            <person name="Sharpe A.G."/>
            <person name="Parkin I.A."/>
        </authorList>
    </citation>
    <scope>NUCLEOTIDE SEQUENCE [LARGE SCALE GENOMIC DNA]</scope>
    <source>
        <strain evidence="3">cv. DH55</strain>
    </source>
</reference>
<proteinExistence type="predicted"/>